<dbReference type="Gene3D" id="3.30.70.1050">
    <property type="entry name" value="Trigger factor ribosome-binding domain"/>
    <property type="match status" value="1"/>
</dbReference>
<dbReference type="STRING" id="432608.A6V39_02880"/>
<reference evidence="3" key="1">
    <citation type="submission" date="2016-04" db="EMBL/GenBank/DDBJ databases">
        <authorList>
            <person name="Quiroz-Castaneda R.E."/>
            <person name="Martinez-Ocampo F."/>
        </authorList>
    </citation>
    <scope>NUCLEOTIDE SEQUENCE [LARGE SCALE GENOMIC DNA]</scope>
    <source>
        <strain evidence="3">INIFAP01</strain>
    </source>
</reference>
<feature type="domain" description="Trigger factor ribosome-binding bacterial" evidence="1">
    <location>
        <begin position="9"/>
        <end position="130"/>
    </location>
</feature>
<protein>
    <submittedName>
        <fullName evidence="2">Trigger factor</fullName>
    </submittedName>
</protein>
<accession>A0A1A9QD06</accession>
<dbReference type="RefSeq" id="WP_187150199.1">
    <property type="nucleotide sequence ID" value="NZ_LWUJ01000011.1"/>
</dbReference>
<dbReference type="AlphaFoldDB" id="A0A1A9QD06"/>
<organism evidence="2 3">
    <name type="scientific">Candidatus Mycoplasma haematobovis</name>
    <dbReference type="NCBI Taxonomy" id="432608"/>
    <lineage>
        <taxon>Bacteria</taxon>
        <taxon>Bacillati</taxon>
        <taxon>Mycoplasmatota</taxon>
        <taxon>Mollicutes</taxon>
        <taxon>Mycoplasmataceae</taxon>
        <taxon>Mycoplasma</taxon>
    </lineage>
</organism>
<name>A0A1A9QD06_9MOLU</name>
<dbReference type="Proteomes" id="UP000077623">
    <property type="component" value="Unassembled WGS sequence"/>
</dbReference>
<proteinExistence type="predicted"/>
<comment type="caution">
    <text evidence="2">The sequence shown here is derived from an EMBL/GenBank/DDBJ whole genome shotgun (WGS) entry which is preliminary data.</text>
</comment>
<dbReference type="GO" id="GO:0006457">
    <property type="term" value="P:protein folding"/>
    <property type="evidence" value="ECO:0007669"/>
    <property type="project" value="InterPro"/>
</dbReference>
<keyword evidence="3" id="KW-1185">Reference proteome</keyword>
<dbReference type="Pfam" id="PF05697">
    <property type="entry name" value="Trigger_N"/>
    <property type="match status" value="1"/>
</dbReference>
<evidence type="ECO:0000313" key="2">
    <source>
        <dbReference type="EMBL" id="OAL10357.1"/>
    </source>
</evidence>
<evidence type="ECO:0000313" key="3">
    <source>
        <dbReference type="Proteomes" id="UP000077623"/>
    </source>
</evidence>
<dbReference type="GO" id="GO:0015031">
    <property type="term" value="P:protein transport"/>
    <property type="evidence" value="ECO:0007669"/>
    <property type="project" value="InterPro"/>
</dbReference>
<dbReference type="InterPro" id="IPR008881">
    <property type="entry name" value="Trigger_fac_ribosome-bd_bac"/>
</dbReference>
<sequence>MKILDSGIEEKYINLTIEADPNCFRNIYLKHFNALSKKLNIPGFRKGHAPLPMVLNYIKSRGYAESEHKHVAHKVIDHEVEHLSGEWEEKIFGKQIDCEVKELDVNKNLLVFSAKFEKVPEVILDNYDQIGTWIEPKSLDNLFWTSPKELPVEKDDVAVVSVLAKDREGKVVDEYSYDYLEIDLTTTKLPNPIVEAILTLEKEPKIIKWNELDLELRLLACVSKREITPELLKELAFPETNNIDQFKNLIKSQWELHNIAGEHRRVLKWILSPKNILEPMPVETLRVESYKVLQLAHKKGNTRLKFEDVLFEHVKNLKISFVLNALAKKENMVLDEEDQSIYFRELEERPSLYGHKSPEEVFALPKEELDAHVLQFKAFRFLQTKLFFSS</sequence>
<dbReference type="SUPFAM" id="SSF102735">
    <property type="entry name" value="Trigger factor ribosome-binding domain"/>
    <property type="match status" value="1"/>
</dbReference>
<evidence type="ECO:0000259" key="1">
    <source>
        <dbReference type="Pfam" id="PF05697"/>
    </source>
</evidence>
<gene>
    <name evidence="2" type="ORF">A6V39_02880</name>
</gene>
<dbReference type="InterPro" id="IPR036611">
    <property type="entry name" value="Trigger_fac_ribosome-bd_sf"/>
</dbReference>
<dbReference type="EMBL" id="LWUJ01000011">
    <property type="protein sequence ID" value="OAL10357.1"/>
    <property type="molecule type" value="Genomic_DNA"/>
</dbReference>